<sequence length="325" mass="34540">MSIVIGIDGGGTKTLAAASDENGSVIAQAKAGPTNPNAMERTVLAGEFKQLFTELEKQLSNGLHDVSHVFAGVAGTAHEANQKLVEELIIPHLSEATAVQVQPDIMNALYSGTFGTPGIVQIAGTGSIAYGLNSCGQSDRVSGWGYLLGDEGSGFDIGRQGLLAALKSCDGRGQETMILPLLYDHFEAAEPQQLINKVYGAAQPNDAIASSARIVFHAYKQGDPAAEGILDQAALEIARNIRVLLERLFAWGERVPVVLAGGIFSDKAVMVPKVQKLLEDRQEIQWTDPALPPVGGSLIGACKMDKTANKESFIQQLIESFQESR</sequence>
<evidence type="ECO:0000313" key="2">
    <source>
        <dbReference type="EMBL" id="MFC3041545.1"/>
    </source>
</evidence>
<evidence type="ECO:0000259" key="1">
    <source>
        <dbReference type="Pfam" id="PF01869"/>
    </source>
</evidence>
<comment type="caution">
    <text evidence="2">The sequence shown here is derived from an EMBL/GenBank/DDBJ whole genome shotgun (WGS) entry which is preliminary data.</text>
</comment>
<dbReference type="PANTHER" id="PTHR43190">
    <property type="entry name" value="N-ACETYL-D-GLUCOSAMINE KINASE"/>
    <property type="match status" value="1"/>
</dbReference>
<dbReference type="Proteomes" id="UP001595279">
    <property type="component" value="Unassembled WGS sequence"/>
</dbReference>
<proteinExistence type="predicted"/>
<dbReference type="Pfam" id="PF01869">
    <property type="entry name" value="BcrAD_BadFG"/>
    <property type="match status" value="1"/>
</dbReference>
<dbReference type="RefSeq" id="WP_390274262.1">
    <property type="nucleotide sequence ID" value="NZ_JBHRSA010000055.1"/>
</dbReference>
<reference evidence="3" key="1">
    <citation type="journal article" date="2019" name="Int. J. Syst. Evol. Microbiol.">
        <title>The Global Catalogue of Microorganisms (GCM) 10K type strain sequencing project: providing services to taxonomists for standard genome sequencing and annotation.</title>
        <authorList>
            <consortium name="The Broad Institute Genomics Platform"/>
            <consortium name="The Broad Institute Genome Sequencing Center for Infectious Disease"/>
            <person name="Wu L."/>
            <person name="Ma J."/>
        </authorList>
    </citation>
    <scope>NUCLEOTIDE SEQUENCE [LARGE SCALE GENOMIC DNA]</scope>
    <source>
        <strain evidence="3">KCTC 13128</strain>
    </source>
</reference>
<protein>
    <submittedName>
        <fullName evidence="2">N-acetylglucosamine kinase</fullName>
    </submittedName>
</protein>
<dbReference type="EMBL" id="JBHRSA010000055">
    <property type="protein sequence ID" value="MFC3041545.1"/>
    <property type="molecule type" value="Genomic_DNA"/>
</dbReference>
<dbReference type="Gene3D" id="3.30.420.40">
    <property type="match status" value="2"/>
</dbReference>
<feature type="domain" description="ATPase BadF/BadG/BcrA/BcrD type" evidence="1">
    <location>
        <begin position="5"/>
        <end position="270"/>
    </location>
</feature>
<gene>
    <name evidence="2" type="ORF">ACFOGI_14965</name>
</gene>
<keyword evidence="2" id="KW-0418">Kinase</keyword>
<dbReference type="InterPro" id="IPR002731">
    <property type="entry name" value="ATPase_BadF"/>
</dbReference>
<dbReference type="CDD" id="cd24007">
    <property type="entry name" value="ASKHA_NBD_eukNAGK-like"/>
    <property type="match status" value="1"/>
</dbReference>
<name>A0ABV7CZG9_9BACI</name>
<keyword evidence="3" id="KW-1185">Reference proteome</keyword>
<dbReference type="PANTHER" id="PTHR43190:SF3">
    <property type="entry name" value="N-ACETYL-D-GLUCOSAMINE KINASE"/>
    <property type="match status" value="1"/>
</dbReference>
<dbReference type="InterPro" id="IPR043129">
    <property type="entry name" value="ATPase_NBD"/>
</dbReference>
<dbReference type="SUPFAM" id="SSF53067">
    <property type="entry name" value="Actin-like ATPase domain"/>
    <property type="match status" value="2"/>
</dbReference>
<keyword evidence="2" id="KW-0808">Transferase</keyword>
<accession>A0ABV7CZG9</accession>
<dbReference type="InterPro" id="IPR052519">
    <property type="entry name" value="Euk-type_GlcNAc_Kinase"/>
</dbReference>
<evidence type="ECO:0000313" key="3">
    <source>
        <dbReference type="Proteomes" id="UP001595279"/>
    </source>
</evidence>
<dbReference type="GO" id="GO:0016301">
    <property type="term" value="F:kinase activity"/>
    <property type="evidence" value="ECO:0007669"/>
    <property type="project" value="UniProtKB-KW"/>
</dbReference>
<organism evidence="2 3">
    <name type="scientific">Virgibacillus xinjiangensis</name>
    <dbReference type="NCBI Taxonomy" id="393090"/>
    <lineage>
        <taxon>Bacteria</taxon>
        <taxon>Bacillati</taxon>
        <taxon>Bacillota</taxon>
        <taxon>Bacilli</taxon>
        <taxon>Bacillales</taxon>
        <taxon>Bacillaceae</taxon>
        <taxon>Virgibacillus</taxon>
    </lineage>
</organism>